<keyword evidence="1" id="KW-0812">Transmembrane</keyword>
<dbReference type="AlphaFoldDB" id="M0E9D4"/>
<feature type="transmembrane region" description="Helical" evidence="1">
    <location>
        <begin position="233"/>
        <end position="256"/>
    </location>
</feature>
<feature type="transmembrane region" description="Helical" evidence="1">
    <location>
        <begin position="80"/>
        <end position="104"/>
    </location>
</feature>
<reference evidence="3 4" key="1">
    <citation type="journal article" date="2014" name="PLoS Genet.">
        <title>Phylogenetically driven sequencing of extremely halophilic archaea reveals strategies for static and dynamic osmo-response.</title>
        <authorList>
            <person name="Becker E.A."/>
            <person name="Seitzer P.M."/>
            <person name="Tritt A."/>
            <person name="Larsen D."/>
            <person name="Krusor M."/>
            <person name="Yao A.I."/>
            <person name="Wu D."/>
            <person name="Madern D."/>
            <person name="Eisen J.A."/>
            <person name="Darling A.E."/>
            <person name="Facciotti M.T."/>
        </authorList>
    </citation>
    <scope>NUCLEOTIDE SEQUENCE [LARGE SCALE GENOMIC DNA]</scope>
    <source>
        <strain evidence="3 4">DSM 19288</strain>
    </source>
</reference>
<feature type="domain" description="DUF7847" evidence="2">
    <location>
        <begin position="60"/>
        <end position="291"/>
    </location>
</feature>
<evidence type="ECO:0000256" key="1">
    <source>
        <dbReference type="SAM" id="Phobius"/>
    </source>
</evidence>
<feature type="transmembrane region" description="Helical" evidence="1">
    <location>
        <begin position="124"/>
        <end position="146"/>
    </location>
</feature>
<evidence type="ECO:0000313" key="3">
    <source>
        <dbReference type="EMBL" id="ELZ43663.1"/>
    </source>
</evidence>
<evidence type="ECO:0000313" key="4">
    <source>
        <dbReference type="Proteomes" id="UP000011586"/>
    </source>
</evidence>
<accession>M0E9D4</accession>
<dbReference type="Pfam" id="PF25231">
    <property type="entry name" value="DUF7847"/>
    <property type="match status" value="1"/>
</dbReference>
<keyword evidence="4" id="KW-1185">Reference proteome</keyword>
<name>M0E9D4_9EURY</name>
<proteinExistence type="predicted"/>
<feature type="transmembrane region" description="Helical" evidence="1">
    <location>
        <begin position="167"/>
        <end position="187"/>
    </location>
</feature>
<dbReference type="PATRIC" id="fig|1227465.4.peg.1914"/>
<keyword evidence="1" id="KW-1133">Transmembrane helix</keyword>
<comment type="caution">
    <text evidence="3">The sequence shown here is derived from an EMBL/GenBank/DDBJ whole genome shotgun (WGS) entry which is preliminary data.</text>
</comment>
<gene>
    <name evidence="3" type="ORF">C463_09695</name>
</gene>
<sequence>MLFMDIDPDQTTSSLRTSRNFDNRLVCISDDRVSGGRTDCRLRISVVLYSPDEVFAYMALQLSHAVSDGIRRTLTRTGGILFLGFLMIQFGIQTAVNSAVIGYLPPEAAAQFSSNAGLSLPISGSVGLVLFGVLVVLSSAFLVVLSRTFSQPLSEASTFPATLTQRLGRATATAFVGGLIVAVTVVIGSVFLFVPGLFFAASFLFFIFAVAVEDRGLLSSLKRSWGLARGSRLKLIVLVVVSGLFGGVIGAVSPVLDLAGAPVAADVATVVLTTIFFLPYYAIIASAYLQLRDGDNAPDRSTPNPVDASQTQKL</sequence>
<protein>
    <recommendedName>
        <fullName evidence="2">DUF7847 domain-containing protein</fullName>
    </recommendedName>
</protein>
<keyword evidence="1" id="KW-0472">Membrane</keyword>
<dbReference type="EMBL" id="AOJK01000042">
    <property type="protein sequence ID" value="ELZ43663.1"/>
    <property type="molecule type" value="Genomic_DNA"/>
</dbReference>
<evidence type="ECO:0000259" key="2">
    <source>
        <dbReference type="Pfam" id="PF25231"/>
    </source>
</evidence>
<feature type="transmembrane region" description="Helical" evidence="1">
    <location>
        <begin position="193"/>
        <end position="212"/>
    </location>
</feature>
<feature type="transmembrane region" description="Helical" evidence="1">
    <location>
        <begin position="268"/>
        <end position="291"/>
    </location>
</feature>
<dbReference type="InterPro" id="IPR057169">
    <property type="entry name" value="DUF7847"/>
</dbReference>
<dbReference type="Proteomes" id="UP000011586">
    <property type="component" value="Unassembled WGS sequence"/>
</dbReference>
<organism evidence="3 4">
    <name type="scientific">Halorubrum californiense DSM 19288</name>
    <dbReference type="NCBI Taxonomy" id="1227465"/>
    <lineage>
        <taxon>Archaea</taxon>
        <taxon>Methanobacteriati</taxon>
        <taxon>Methanobacteriota</taxon>
        <taxon>Stenosarchaea group</taxon>
        <taxon>Halobacteria</taxon>
        <taxon>Halobacteriales</taxon>
        <taxon>Haloferacaceae</taxon>
        <taxon>Halorubrum</taxon>
    </lineage>
</organism>